<feature type="binding site" evidence="10">
    <location>
        <position position="162"/>
    </location>
    <ligand>
        <name>Mn(2+)</name>
        <dbReference type="ChEBI" id="CHEBI:29035"/>
    </ligand>
</feature>
<name>A0AAV7DV88_ARIFI</name>
<evidence type="ECO:0000313" key="15">
    <source>
        <dbReference type="Proteomes" id="UP000825729"/>
    </source>
</evidence>
<evidence type="ECO:0000256" key="3">
    <source>
        <dbReference type="ARBA" id="ARBA00022523"/>
    </source>
</evidence>
<dbReference type="GO" id="GO:2000280">
    <property type="term" value="P:regulation of root development"/>
    <property type="evidence" value="ECO:0007669"/>
    <property type="project" value="UniProtKB-ARBA"/>
</dbReference>
<evidence type="ECO:0000256" key="6">
    <source>
        <dbReference type="ARBA" id="ARBA00022729"/>
    </source>
</evidence>
<evidence type="ECO:0000256" key="2">
    <source>
        <dbReference type="ARBA" id="ARBA00007456"/>
    </source>
</evidence>
<sequence length="224" mass="23671">MVASTGSSPMIFLLLSFITLSFVLPSCHSDPDPLQDFCIADLTSKVLLNGFACKPPSGITSDDFFFTGLTKEGNVTANPFGTNVTSANVVSFPGLNTLGLSMNRVDYAPGGVNIPHSHPRATELVLVLKGSLFVGFVSTANLLFSKVVNPGEIFVIPKGLVHFQYNVGKGKALAITVFNSQLPGAVLIPLTLFASKPTIPSEILAKALQIDEEVVNSIKSKFGA</sequence>
<evidence type="ECO:0000256" key="5">
    <source>
        <dbReference type="ARBA" id="ARBA00022723"/>
    </source>
</evidence>
<feature type="binding site" evidence="9">
    <location>
        <position position="113"/>
    </location>
    <ligand>
        <name>oxalate</name>
        <dbReference type="ChEBI" id="CHEBI:30623"/>
    </ligand>
</feature>
<gene>
    <name evidence="14" type="ORF">H6P81_020316</name>
</gene>
<evidence type="ECO:0000313" key="14">
    <source>
        <dbReference type="EMBL" id="KAG9440151.1"/>
    </source>
</evidence>
<comment type="subcellular location">
    <subcellularLocation>
        <location evidence="1 12">Secreted</location>
        <location evidence="1 12">Extracellular space</location>
        <location evidence="1 12">Apoplast</location>
    </subcellularLocation>
</comment>
<dbReference type="GO" id="GO:0010497">
    <property type="term" value="P:plasmodesmata-mediated intercellular transport"/>
    <property type="evidence" value="ECO:0007669"/>
    <property type="project" value="UniProtKB-ARBA"/>
</dbReference>
<keyword evidence="6 12" id="KW-0732">Signal</keyword>
<keyword evidence="8 9" id="KW-0464">Manganese</keyword>
<dbReference type="GO" id="GO:0030145">
    <property type="term" value="F:manganese ion binding"/>
    <property type="evidence" value="ECO:0007669"/>
    <property type="project" value="UniProtKB-UniRule"/>
</dbReference>
<dbReference type="InterPro" id="IPR019780">
    <property type="entry name" value="Germin_Mn-BS"/>
</dbReference>
<evidence type="ECO:0000256" key="1">
    <source>
        <dbReference type="ARBA" id="ARBA00004271"/>
    </source>
</evidence>
<evidence type="ECO:0000256" key="7">
    <source>
        <dbReference type="ARBA" id="ARBA00023157"/>
    </source>
</evidence>
<dbReference type="GO" id="GO:0009506">
    <property type="term" value="C:plasmodesma"/>
    <property type="evidence" value="ECO:0007669"/>
    <property type="project" value="UniProtKB-ARBA"/>
</dbReference>
<evidence type="ECO:0000256" key="9">
    <source>
        <dbReference type="PIRSR" id="PIRSR601929-1"/>
    </source>
</evidence>
<dbReference type="Gene3D" id="2.60.120.10">
    <property type="entry name" value="Jelly Rolls"/>
    <property type="match status" value="1"/>
</dbReference>
<dbReference type="PROSITE" id="PS00725">
    <property type="entry name" value="GERMIN"/>
    <property type="match status" value="1"/>
</dbReference>
<evidence type="ECO:0000256" key="8">
    <source>
        <dbReference type="ARBA" id="ARBA00023211"/>
    </source>
</evidence>
<proteinExistence type="inferred from homology"/>
<feature type="disulfide bond" evidence="11">
    <location>
        <begin position="38"/>
        <end position="53"/>
    </location>
</feature>
<feature type="binding site" evidence="9">
    <location>
        <position position="118"/>
    </location>
    <ligand>
        <name>oxalate</name>
        <dbReference type="ChEBI" id="CHEBI:30623"/>
    </ligand>
</feature>
<dbReference type="Pfam" id="PF00190">
    <property type="entry name" value="Cupin_1"/>
    <property type="match status" value="1"/>
</dbReference>
<dbReference type="InterPro" id="IPR014710">
    <property type="entry name" value="RmlC-like_jellyroll"/>
</dbReference>
<evidence type="ECO:0000259" key="13">
    <source>
        <dbReference type="SMART" id="SM00835"/>
    </source>
</evidence>
<evidence type="ECO:0000256" key="12">
    <source>
        <dbReference type="RuleBase" id="RU366015"/>
    </source>
</evidence>
<comment type="similarity">
    <text evidence="2 12">Belongs to the germin family.</text>
</comment>
<accession>A0AAV7DV88</accession>
<keyword evidence="7 11" id="KW-1015">Disulfide bond</keyword>
<dbReference type="Proteomes" id="UP000825729">
    <property type="component" value="Unassembled WGS sequence"/>
</dbReference>
<feature type="binding site" evidence="9">
    <location>
        <position position="123"/>
    </location>
    <ligand>
        <name>oxalate</name>
        <dbReference type="ChEBI" id="CHEBI:30623"/>
    </ligand>
</feature>
<evidence type="ECO:0000256" key="11">
    <source>
        <dbReference type="PIRSR" id="PIRSR601929-3"/>
    </source>
</evidence>
<evidence type="ECO:0000256" key="4">
    <source>
        <dbReference type="ARBA" id="ARBA00022525"/>
    </source>
</evidence>
<dbReference type="SUPFAM" id="SSF51182">
    <property type="entry name" value="RmlC-like cupins"/>
    <property type="match status" value="1"/>
</dbReference>
<keyword evidence="15" id="KW-1185">Reference proteome</keyword>
<organism evidence="14 15">
    <name type="scientific">Aristolochia fimbriata</name>
    <name type="common">White veined hardy Dutchman's pipe vine</name>
    <dbReference type="NCBI Taxonomy" id="158543"/>
    <lineage>
        <taxon>Eukaryota</taxon>
        <taxon>Viridiplantae</taxon>
        <taxon>Streptophyta</taxon>
        <taxon>Embryophyta</taxon>
        <taxon>Tracheophyta</taxon>
        <taxon>Spermatophyta</taxon>
        <taxon>Magnoliopsida</taxon>
        <taxon>Magnoliidae</taxon>
        <taxon>Piperales</taxon>
        <taxon>Aristolochiaceae</taxon>
        <taxon>Aristolochia</taxon>
    </lineage>
</organism>
<feature type="signal peptide" evidence="12">
    <location>
        <begin position="1"/>
        <end position="29"/>
    </location>
</feature>
<dbReference type="InterPro" id="IPR006045">
    <property type="entry name" value="Cupin_1"/>
</dbReference>
<dbReference type="SMART" id="SM00835">
    <property type="entry name" value="Cupin_1"/>
    <property type="match status" value="1"/>
</dbReference>
<protein>
    <recommendedName>
        <fullName evidence="12">Germin-like protein</fullName>
    </recommendedName>
</protein>
<keyword evidence="4 12" id="KW-0964">Secreted</keyword>
<keyword evidence="5 9" id="KW-0479">Metal-binding</keyword>
<dbReference type="PRINTS" id="PR00325">
    <property type="entry name" value="GERMIN"/>
</dbReference>
<feature type="domain" description="Cupin type-1" evidence="13">
    <location>
        <begin position="67"/>
        <end position="216"/>
    </location>
</feature>
<dbReference type="GO" id="GO:0048046">
    <property type="term" value="C:apoplast"/>
    <property type="evidence" value="ECO:0007669"/>
    <property type="project" value="UniProtKB-SubCell"/>
</dbReference>
<reference evidence="14 15" key="1">
    <citation type="submission" date="2021-07" db="EMBL/GenBank/DDBJ databases">
        <title>The Aristolochia fimbriata genome: insights into angiosperm evolution, floral development and chemical biosynthesis.</title>
        <authorList>
            <person name="Jiao Y."/>
        </authorList>
    </citation>
    <scope>NUCLEOTIDE SEQUENCE [LARGE SCALE GENOMIC DNA]</scope>
    <source>
        <strain evidence="14">IBCAS-2021</strain>
        <tissue evidence="14">Leaf</tissue>
    </source>
</reference>
<feature type="binding site" evidence="10">
    <location>
        <position position="123"/>
    </location>
    <ligand>
        <name>Mn(2+)</name>
        <dbReference type="ChEBI" id="CHEBI:29035"/>
    </ligand>
</feature>
<dbReference type="PANTHER" id="PTHR31238">
    <property type="entry name" value="GERMIN-LIKE PROTEIN SUBFAMILY 3 MEMBER 3"/>
    <property type="match status" value="1"/>
</dbReference>
<comment type="caution">
    <text evidence="14">The sequence shown here is derived from an EMBL/GenBank/DDBJ whole genome shotgun (WGS) entry which is preliminary data.</text>
</comment>
<dbReference type="FunFam" id="2.60.120.10:FF:000025">
    <property type="entry name" value="germin-like protein subfamily 2 member 1"/>
    <property type="match status" value="1"/>
</dbReference>
<dbReference type="AlphaFoldDB" id="A0AAV7DV88"/>
<feature type="binding site" evidence="10">
    <location>
        <position position="116"/>
    </location>
    <ligand>
        <name>Mn(2+)</name>
        <dbReference type="ChEBI" id="CHEBI:29035"/>
    </ligand>
</feature>
<dbReference type="InterPro" id="IPR001929">
    <property type="entry name" value="Germin"/>
</dbReference>
<feature type="chain" id="PRO_5043112924" description="Germin-like protein" evidence="12">
    <location>
        <begin position="30"/>
        <end position="224"/>
    </location>
</feature>
<dbReference type="InterPro" id="IPR011051">
    <property type="entry name" value="RmlC_Cupin_sf"/>
</dbReference>
<feature type="binding site" evidence="10">
    <location>
        <position position="118"/>
    </location>
    <ligand>
        <name>Mn(2+)</name>
        <dbReference type="ChEBI" id="CHEBI:29035"/>
    </ligand>
</feature>
<dbReference type="EMBL" id="JAINDJ010000008">
    <property type="protein sequence ID" value="KAG9440151.1"/>
    <property type="molecule type" value="Genomic_DNA"/>
</dbReference>
<feature type="binding site" evidence="9">
    <location>
        <position position="103"/>
    </location>
    <ligand>
        <name>oxalate</name>
        <dbReference type="ChEBI" id="CHEBI:30623"/>
    </ligand>
</feature>
<keyword evidence="3 12" id="KW-0052">Apoplast</keyword>
<evidence type="ECO:0000256" key="10">
    <source>
        <dbReference type="PIRSR" id="PIRSR601929-2"/>
    </source>
</evidence>
<dbReference type="CDD" id="cd02241">
    <property type="entry name" value="cupin_OxOx"/>
    <property type="match status" value="1"/>
</dbReference>